<dbReference type="Proteomes" id="UP000235828">
    <property type="component" value="Chromosome A"/>
</dbReference>
<gene>
    <name evidence="1" type="ORF">VTAP4600_A2351</name>
</gene>
<evidence type="ECO:0000313" key="1">
    <source>
        <dbReference type="EMBL" id="SON50330.1"/>
    </source>
</evidence>
<dbReference type="AlphaFoldDB" id="A0A2N8ZEL9"/>
<keyword evidence="2" id="KW-1185">Reference proteome</keyword>
<sequence length="347" mass="39302">METIHTLTQLLENSGCQYNIYDLSRSVQPIAEDQFKRIEQAQQPYPYPIQRHAQIAIAYWNTQKQPWIWFLKFELDERGLLKQSNIGNFIKYVLEAMGTRLGGEVSEEQQQKLANNPYTFKPSDDKMAVFHSQLRASLDMPTSQYYEHAQQYFQGNLGWDNWQTIGLQGITDICARLNTEQNGVLVRKALKNLPTEPLYALLGALEHTSPLPDKLADRIHELTASEIHSDAPDLFLLSALIRALSGAEKTTLTATVNDILTSPRLSHQEVLIAIAGRCWSALSDAKVAEQFLLRLAQTGNQNLFNQLFADLVMLPELRMVFLPLLHNTPNQELASALIKLQQSTKGE</sequence>
<organism evidence="1 2">
    <name type="scientific">Vibrio tapetis subsp. tapetis</name>
    <dbReference type="NCBI Taxonomy" id="1671868"/>
    <lineage>
        <taxon>Bacteria</taxon>
        <taxon>Pseudomonadati</taxon>
        <taxon>Pseudomonadota</taxon>
        <taxon>Gammaproteobacteria</taxon>
        <taxon>Vibrionales</taxon>
        <taxon>Vibrionaceae</taxon>
        <taxon>Vibrio</taxon>
    </lineage>
</organism>
<protein>
    <recommendedName>
        <fullName evidence="3">DUF3549 domain-containing protein</fullName>
    </recommendedName>
</protein>
<accession>A0A2N8ZEL9</accession>
<proteinExistence type="predicted"/>
<dbReference type="RefSeq" id="WP_102522838.1">
    <property type="nucleotide sequence ID" value="NZ_LT960611.1"/>
</dbReference>
<dbReference type="Pfam" id="PF12069">
    <property type="entry name" value="DUF3549"/>
    <property type="match status" value="1"/>
</dbReference>
<reference evidence="1 2" key="1">
    <citation type="submission" date="2017-10" db="EMBL/GenBank/DDBJ databases">
        <authorList>
            <person name="Banno H."/>
            <person name="Chua N.-H."/>
        </authorList>
    </citation>
    <scope>NUCLEOTIDE SEQUENCE [LARGE SCALE GENOMIC DNA]</scope>
    <source>
        <strain evidence="1">Vibrio tapetis CECT4600</strain>
    </source>
</reference>
<name>A0A2N8ZEL9_9VIBR</name>
<dbReference type="InterPro" id="IPR021936">
    <property type="entry name" value="DUF3549"/>
</dbReference>
<dbReference type="KEGG" id="vta:A2351"/>
<dbReference type="EMBL" id="LT960611">
    <property type="protein sequence ID" value="SON50330.1"/>
    <property type="molecule type" value="Genomic_DNA"/>
</dbReference>
<evidence type="ECO:0008006" key="3">
    <source>
        <dbReference type="Google" id="ProtNLM"/>
    </source>
</evidence>
<dbReference type="OrthoDB" id="5597089at2"/>
<evidence type="ECO:0000313" key="2">
    <source>
        <dbReference type="Proteomes" id="UP000235828"/>
    </source>
</evidence>